<organism evidence="1 2">
    <name type="scientific">Scortum barcoo</name>
    <name type="common">barcoo grunter</name>
    <dbReference type="NCBI Taxonomy" id="214431"/>
    <lineage>
        <taxon>Eukaryota</taxon>
        <taxon>Metazoa</taxon>
        <taxon>Chordata</taxon>
        <taxon>Craniata</taxon>
        <taxon>Vertebrata</taxon>
        <taxon>Euteleostomi</taxon>
        <taxon>Actinopterygii</taxon>
        <taxon>Neopterygii</taxon>
        <taxon>Teleostei</taxon>
        <taxon>Neoteleostei</taxon>
        <taxon>Acanthomorphata</taxon>
        <taxon>Eupercaria</taxon>
        <taxon>Centrarchiformes</taxon>
        <taxon>Terapontoidei</taxon>
        <taxon>Terapontidae</taxon>
        <taxon>Scortum</taxon>
    </lineage>
</organism>
<protein>
    <submittedName>
        <fullName evidence="1">Uncharacterized protein</fullName>
    </submittedName>
</protein>
<comment type="caution">
    <text evidence="1">The sequence shown here is derived from an EMBL/GenBank/DDBJ whole genome shotgun (WGS) entry which is preliminary data.</text>
</comment>
<gene>
    <name evidence="1" type="ORF">L3Q82_005565</name>
</gene>
<sequence length="136" mass="14982">MVVDFRRPRPHPEPVIIKGDCVEVVHTYKYLGVQSTPVLPQKAGVLQHLQEAATDLLPVCGSERPPVRSSVLGGLKKKDAARLDKLVRKAGSVVGTELDSLTSVAERRTLKQAPVHHRQSKSSTAQRHLQAEEQLQ</sequence>
<dbReference type="Proteomes" id="UP000831701">
    <property type="component" value="Chromosome 23"/>
</dbReference>
<keyword evidence="2" id="KW-1185">Reference proteome</keyword>
<evidence type="ECO:0000313" key="2">
    <source>
        <dbReference type="Proteomes" id="UP000831701"/>
    </source>
</evidence>
<dbReference type="EMBL" id="CM041553">
    <property type="protein sequence ID" value="KAI3352210.1"/>
    <property type="molecule type" value="Genomic_DNA"/>
</dbReference>
<proteinExistence type="predicted"/>
<accession>A0ACB8V9M5</accession>
<name>A0ACB8V9M5_9TELE</name>
<reference evidence="1" key="1">
    <citation type="submission" date="2022-04" db="EMBL/GenBank/DDBJ databases">
        <title>Jade perch genome.</title>
        <authorList>
            <person name="Chao B."/>
        </authorList>
    </citation>
    <scope>NUCLEOTIDE SEQUENCE</scope>
    <source>
        <strain evidence="1">CB-2022</strain>
    </source>
</reference>
<evidence type="ECO:0000313" key="1">
    <source>
        <dbReference type="EMBL" id="KAI3352210.1"/>
    </source>
</evidence>